<evidence type="ECO:0000259" key="2">
    <source>
        <dbReference type="PROSITE" id="PS50003"/>
    </source>
</evidence>
<feature type="region of interest" description="Disordered" evidence="1">
    <location>
        <begin position="816"/>
        <end position="902"/>
    </location>
</feature>
<dbReference type="SUPFAM" id="SSF50729">
    <property type="entry name" value="PH domain-like"/>
    <property type="match status" value="1"/>
</dbReference>
<dbReference type="PANTHER" id="PTHR38700">
    <property type="entry name" value="YALI0E22418P"/>
    <property type="match status" value="1"/>
</dbReference>
<dbReference type="InterPro" id="IPR001849">
    <property type="entry name" value="PH_domain"/>
</dbReference>
<protein>
    <recommendedName>
        <fullName evidence="2">PH domain-containing protein</fullName>
    </recommendedName>
</protein>
<dbReference type="PANTHER" id="PTHR38700:SF1">
    <property type="entry name" value="PH DOMAIN-CONTAINING PROTEIN"/>
    <property type="match status" value="1"/>
</dbReference>
<evidence type="ECO:0000313" key="4">
    <source>
        <dbReference type="Proteomes" id="UP000223968"/>
    </source>
</evidence>
<keyword evidence="4" id="KW-1185">Reference proteome</keyword>
<feature type="compositionally biased region" description="Polar residues" evidence="1">
    <location>
        <begin position="598"/>
        <end position="609"/>
    </location>
</feature>
<dbReference type="AlphaFoldDB" id="A0A2B7WMW6"/>
<feature type="compositionally biased region" description="Polar residues" evidence="1">
    <location>
        <begin position="138"/>
        <end position="164"/>
    </location>
</feature>
<dbReference type="STRING" id="1447875.A0A2B7WMW6"/>
<feature type="compositionally biased region" description="Polar residues" evidence="1">
    <location>
        <begin position="849"/>
        <end position="865"/>
    </location>
</feature>
<feature type="compositionally biased region" description="Polar residues" evidence="1">
    <location>
        <begin position="655"/>
        <end position="667"/>
    </location>
</feature>
<feature type="compositionally biased region" description="Polar residues" evidence="1">
    <location>
        <begin position="174"/>
        <end position="200"/>
    </location>
</feature>
<dbReference type="EMBL" id="PDNB01000182">
    <property type="protein sequence ID" value="PGH00714.1"/>
    <property type="molecule type" value="Genomic_DNA"/>
</dbReference>
<proteinExistence type="predicted"/>
<feature type="compositionally biased region" description="Polar residues" evidence="1">
    <location>
        <begin position="621"/>
        <end position="631"/>
    </location>
</feature>
<feature type="region of interest" description="Disordered" evidence="1">
    <location>
        <begin position="621"/>
        <end position="762"/>
    </location>
</feature>
<dbReference type="OrthoDB" id="6235964at2759"/>
<feature type="domain" description="PH" evidence="2">
    <location>
        <begin position="446"/>
        <end position="558"/>
    </location>
</feature>
<feature type="compositionally biased region" description="Polar residues" evidence="1">
    <location>
        <begin position="223"/>
        <end position="237"/>
    </location>
</feature>
<dbReference type="PROSITE" id="PS50003">
    <property type="entry name" value="PH_DOMAIN"/>
    <property type="match status" value="1"/>
</dbReference>
<gene>
    <name evidence="3" type="ORF">AJ79_08134</name>
</gene>
<dbReference type="Proteomes" id="UP000223968">
    <property type="component" value="Unassembled WGS sequence"/>
</dbReference>
<dbReference type="InterPro" id="IPR029071">
    <property type="entry name" value="Ubiquitin-like_domsf"/>
</dbReference>
<name>A0A2B7WMW6_9EURO</name>
<dbReference type="InterPro" id="IPR011993">
    <property type="entry name" value="PH-like_dom_sf"/>
</dbReference>
<reference evidence="3 4" key="1">
    <citation type="submission" date="2017-10" db="EMBL/GenBank/DDBJ databases">
        <title>Comparative genomics in systemic dimorphic fungi from Ajellomycetaceae.</title>
        <authorList>
            <person name="Munoz J.F."/>
            <person name="Mcewen J.G."/>
            <person name="Clay O.K."/>
            <person name="Cuomo C.A."/>
        </authorList>
    </citation>
    <scope>NUCLEOTIDE SEQUENCE [LARGE SCALE GENOMIC DNA]</scope>
    <source>
        <strain evidence="3 4">UAMH5409</strain>
    </source>
</reference>
<dbReference type="Gene3D" id="2.30.29.30">
    <property type="entry name" value="Pleckstrin-homology domain (PH domain)/Phosphotyrosine-binding domain (PTB)"/>
    <property type="match status" value="1"/>
</dbReference>
<feature type="compositionally biased region" description="Low complexity" evidence="1">
    <location>
        <begin position="50"/>
        <end position="68"/>
    </location>
</feature>
<feature type="compositionally biased region" description="Low complexity" evidence="1">
    <location>
        <begin position="638"/>
        <end position="654"/>
    </location>
</feature>
<sequence>MDLRPRTSSSTSTSHAITQQQLQPPPKFSRYRSVRKAAETKAIQNAAAHSFPGSSSPTPLPSSPSSFSNTQNESIKRSMSRYRHAKPGATKGVSSVPPPPPPAVAAPLPTRPHTQGDFLEDIQEREHQGVDGVASKPRPTSVTPQEPQDTARTSYASLQPPSQSFRHEPPSGAFTDNNAENTNSSTEYLPQERNSSVSSTEEPRPRRGRRLRMNIDVKRANVRSGTSDSLNTPTTPSRLRTVVEPRMSDNEDNANNELAAHERATAWYKQSPPKQRSVKAKGSGFLSRLKALDPTSNSKLNNNYGNNVNRDRVKTLISSPQPMRPGDVRMASGHDAPISAVNAGERKVVVTCNDLSVSLPVTPSTQTQDLLYSAANCLAEHIEPHSSILLESYKQLGLERPLRKYEHVRDVMNSWDSDTQNHFIVSRLPDNREKEGLDVKSAPRKQPSESAFHLYHSQRQGKWDKRWITLRSDGQVVVAKKQGGESMNICHLSDFDIYSPTSRETTKRVKAPKKICFAVKSQQKSNMFLTTENFVHYFATNDQQLGLDWYKAVQQWRSWYLVHILGEGDDQKSTSTSTTKPPRLPKQSFGPKSRRNSDASLPTQIDTSQPFLDLDSASWNVKSSQNGSVHSPTKDPVSKPTPSRSRSTRPQQRPATSTGKPSSNPVSESDPEPFASTGLLGRTYTQRKKALDDREKDASQCPFTGHGLLGNLNSETSNCPSERSSRRNSRDYAIPPVPATVPSSPNGGGSAPFSRAKSVKQKPKPLVDLTPLYQEAPQHVRKGRGVAADPGQPLVEAATGPDLVPGAIMVPSATTWRKPVQPPPLPTSQSQSPEIPPPRPLSNGAGIRPSTSRSTSVRHPPSQSYPHPHRSRATSLNHRNYNHDPMPAPVPSLPNTATTHGDSPFAPTGLLARSASKIPNSQGGWMLDTGRGVATGDRNNFSKPMVDLSRESEFAEGSLLRGVEVGETAGGVELETRVPIPVPVIDRG</sequence>
<feature type="compositionally biased region" description="Basic and acidic residues" evidence="1">
    <location>
        <begin position="689"/>
        <end position="698"/>
    </location>
</feature>
<feature type="region of interest" description="Disordered" evidence="1">
    <location>
        <begin position="1"/>
        <end position="237"/>
    </location>
</feature>
<organism evidence="3 4">
    <name type="scientific">Helicocarpus griseus UAMH5409</name>
    <dbReference type="NCBI Taxonomy" id="1447875"/>
    <lineage>
        <taxon>Eukaryota</taxon>
        <taxon>Fungi</taxon>
        <taxon>Dikarya</taxon>
        <taxon>Ascomycota</taxon>
        <taxon>Pezizomycotina</taxon>
        <taxon>Eurotiomycetes</taxon>
        <taxon>Eurotiomycetidae</taxon>
        <taxon>Onygenales</taxon>
        <taxon>Ajellomycetaceae</taxon>
        <taxon>Helicocarpus</taxon>
    </lineage>
</organism>
<accession>A0A2B7WMW6</accession>
<dbReference type="Gene3D" id="3.10.20.90">
    <property type="entry name" value="Phosphatidylinositol 3-kinase Catalytic Subunit, Chain A, domain 1"/>
    <property type="match status" value="1"/>
</dbReference>
<feature type="region of interest" description="Disordered" evidence="1">
    <location>
        <begin position="569"/>
        <end position="609"/>
    </location>
</feature>
<evidence type="ECO:0000256" key="1">
    <source>
        <dbReference type="SAM" id="MobiDB-lite"/>
    </source>
</evidence>
<evidence type="ECO:0000313" key="3">
    <source>
        <dbReference type="EMBL" id="PGH00714.1"/>
    </source>
</evidence>
<feature type="compositionally biased region" description="Polar residues" evidence="1">
    <location>
        <begin position="711"/>
        <end position="722"/>
    </location>
</feature>
<dbReference type="SUPFAM" id="SSF54236">
    <property type="entry name" value="Ubiquitin-like"/>
    <property type="match status" value="1"/>
</dbReference>
<comment type="caution">
    <text evidence="3">The sequence shown here is derived from an EMBL/GenBank/DDBJ whole genome shotgun (WGS) entry which is preliminary data.</text>
</comment>